<dbReference type="PANTHER" id="PTHR43124">
    <property type="entry name" value="PURINE EFFLUX PUMP PBUE"/>
    <property type="match status" value="1"/>
</dbReference>
<feature type="transmembrane region" description="Helical" evidence="6">
    <location>
        <begin position="264"/>
        <end position="284"/>
    </location>
</feature>
<gene>
    <name evidence="8" type="ORF">SFRA_012540</name>
</gene>
<feature type="transmembrane region" description="Helical" evidence="6">
    <location>
        <begin position="202"/>
        <end position="224"/>
    </location>
</feature>
<dbReference type="OrthoDB" id="9814237at2"/>
<dbReference type="PANTHER" id="PTHR43124:SF3">
    <property type="entry name" value="CHLORAMPHENICOL EFFLUX PUMP RV0191"/>
    <property type="match status" value="1"/>
</dbReference>
<dbReference type="NCBIfam" id="NF033135">
    <property type="entry name" value="cmx_cmrA"/>
    <property type="match status" value="1"/>
</dbReference>
<evidence type="ECO:0000256" key="6">
    <source>
        <dbReference type="SAM" id="Phobius"/>
    </source>
</evidence>
<evidence type="ECO:0000256" key="5">
    <source>
        <dbReference type="ARBA" id="ARBA00023136"/>
    </source>
</evidence>
<feature type="transmembrane region" description="Helical" evidence="6">
    <location>
        <begin position="290"/>
        <end position="310"/>
    </location>
</feature>
<feature type="domain" description="Major facilitator superfamily (MFS) profile" evidence="7">
    <location>
        <begin position="4"/>
        <end position="380"/>
    </location>
</feature>
<dbReference type="EMBL" id="JNAD02000005">
    <property type="protein sequence ID" value="RKM95863.1"/>
    <property type="molecule type" value="Genomic_DNA"/>
</dbReference>
<sequence>MPLAVYVLGLSVFALGTSEFMLTGLLPPIAEDMDVSIPRAGLLISAFAFGMVVGAPLLAMATLRLPRRATLIALITVFGLGQVAGALAPSYGWLFASRVVSALACAGFWALGAAVAVATVPVTVRARAMAVMLGGLSIANVLGVPAGAFLGEHFGWRSAFWAVGAASAVALAGIVALIPRIPRPAELPRLRKELRVYRDGQVWLAVVTTALVGGGVFCFFSYLAPLLTDVAGLDDGWVPTVLMLFGFGALLGTALGGRFADAHLFGVLLSGAVASLVLLVAVALTASVPFAVVTLSFLLGISAFYTAPALNARMFDVAGAAPTLAGATVTAAFNLGNTGGPWLGGAVIDAGFGFTSTAWAGAALTLLAIPAIVLSARARRRGPSAVVAGSSRTPEQVRPTS</sequence>
<keyword evidence="4 6" id="KW-1133">Transmembrane helix</keyword>
<evidence type="ECO:0000256" key="1">
    <source>
        <dbReference type="ARBA" id="ARBA00004651"/>
    </source>
</evidence>
<dbReference type="InterPro" id="IPR050189">
    <property type="entry name" value="MFS_Efflux_Transporters"/>
</dbReference>
<dbReference type="RefSeq" id="WP_043462928.1">
    <property type="nucleotide sequence ID" value="NZ_CP134822.1"/>
</dbReference>
<keyword evidence="9" id="KW-1185">Reference proteome</keyword>
<protein>
    <submittedName>
        <fullName evidence="8">MFS transporter</fullName>
    </submittedName>
</protein>
<feature type="transmembrane region" description="Helical" evidence="6">
    <location>
        <begin position="317"/>
        <end position="336"/>
    </location>
</feature>
<dbReference type="Proteomes" id="UP000028058">
    <property type="component" value="Unassembled WGS sequence"/>
</dbReference>
<evidence type="ECO:0000256" key="4">
    <source>
        <dbReference type="ARBA" id="ARBA00022989"/>
    </source>
</evidence>
<dbReference type="InterPro" id="IPR011701">
    <property type="entry name" value="MFS"/>
</dbReference>
<feature type="transmembrane region" description="Helical" evidence="6">
    <location>
        <begin position="99"/>
        <end position="122"/>
    </location>
</feature>
<dbReference type="CDD" id="cd17324">
    <property type="entry name" value="MFS_NepI_like"/>
    <property type="match status" value="1"/>
</dbReference>
<dbReference type="InterPro" id="IPR036259">
    <property type="entry name" value="MFS_trans_sf"/>
</dbReference>
<keyword evidence="5 6" id="KW-0472">Membrane</keyword>
<dbReference type="SUPFAM" id="SSF103473">
    <property type="entry name" value="MFS general substrate transporter"/>
    <property type="match status" value="1"/>
</dbReference>
<reference evidence="8 9" key="1">
    <citation type="journal article" date="2014" name="Genome Announc.">
        <title>Draft Genome Sequence of Streptomyces fradiae ATCC 19609, a Strain Highly Sensitive to Antibiotics.</title>
        <authorList>
            <person name="Bekker O.B."/>
            <person name="Klimina K.M."/>
            <person name="Vatlin A.A."/>
            <person name="Zakharevich N.V."/>
            <person name="Kasianov A.S."/>
            <person name="Danilenko V.N."/>
        </authorList>
    </citation>
    <scope>NUCLEOTIDE SEQUENCE [LARGE SCALE GENOMIC DNA]</scope>
    <source>
        <strain evidence="8 9">ATCC 19609</strain>
    </source>
</reference>
<dbReference type="AlphaFoldDB" id="A0A3M8EY58"/>
<evidence type="ECO:0000256" key="2">
    <source>
        <dbReference type="ARBA" id="ARBA00022475"/>
    </source>
</evidence>
<keyword evidence="3 6" id="KW-0812">Transmembrane</keyword>
<keyword evidence="2" id="KW-1003">Cell membrane</keyword>
<evidence type="ECO:0000313" key="8">
    <source>
        <dbReference type="EMBL" id="RKM95863.1"/>
    </source>
</evidence>
<feature type="transmembrane region" description="Helical" evidence="6">
    <location>
        <begin position="40"/>
        <end position="59"/>
    </location>
</feature>
<dbReference type="GO" id="GO:0005886">
    <property type="term" value="C:plasma membrane"/>
    <property type="evidence" value="ECO:0007669"/>
    <property type="project" value="UniProtKB-SubCell"/>
</dbReference>
<evidence type="ECO:0000313" key="9">
    <source>
        <dbReference type="Proteomes" id="UP000028058"/>
    </source>
</evidence>
<feature type="transmembrane region" description="Helical" evidence="6">
    <location>
        <begin position="236"/>
        <end position="257"/>
    </location>
</feature>
<dbReference type="Pfam" id="PF07690">
    <property type="entry name" value="MFS_1"/>
    <property type="match status" value="1"/>
</dbReference>
<proteinExistence type="predicted"/>
<dbReference type="GO" id="GO:0022857">
    <property type="term" value="F:transmembrane transporter activity"/>
    <property type="evidence" value="ECO:0007669"/>
    <property type="project" value="InterPro"/>
</dbReference>
<dbReference type="InterPro" id="IPR020846">
    <property type="entry name" value="MFS_dom"/>
</dbReference>
<dbReference type="PROSITE" id="PS50850">
    <property type="entry name" value="MFS"/>
    <property type="match status" value="1"/>
</dbReference>
<organism evidence="8 9">
    <name type="scientific">Streptomyces xinghaiensis</name>
    <dbReference type="NCBI Taxonomy" id="1038928"/>
    <lineage>
        <taxon>Bacteria</taxon>
        <taxon>Bacillati</taxon>
        <taxon>Actinomycetota</taxon>
        <taxon>Actinomycetes</taxon>
        <taxon>Kitasatosporales</taxon>
        <taxon>Streptomycetaceae</taxon>
        <taxon>Streptomyces</taxon>
    </lineage>
</organism>
<feature type="transmembrane region" description="Helical" evidence="6">
    <location>
        <begin position="71"/>
        <end position="93"/>
    </location>
</feature>
<evidence type="ECO:0000256" key="3">
    <source>
        <dbReference type="ARBA" id="ARBA00022692"/>
    </source>
</evidence>
<feature type="transmembrane region" description="Helical" evidence="6">
    <location>
        <begin position="129"/>
        <end position="148"/>
    </location>
</feature>
<accession>A0A3M8EY58</accession>
<feature type="transmembrane region" description="Helical" evidence="6">
    <location>
        <begin position="160"/>
        <end position="181"/>
    </location>
</feature>
<comment type="caution">
    <text evidence="8">The sequence shown here is derived from an EMBL/GenBank/DDBJ whole genome shotgun (WGS) entry which is preliminary data.</text>
</comment>
<evidence type="ECO:0000259" key="7">
    <source>
        <dbReference type="PROSITE" id="PS50850"/>
    </source>
</evidence>
<feature type="transmembrane region" description="Helical" evidence="6">
    <location>
        <begin position="356"/>
        <end position="374"/>
    </location>
</feature>
<name>A0A3M8EY58_9ACTN</name>
<comment type="subcellular location">
    <subcellularLocation>
        <location evidence="1">Cell membrane</location>
        <topology evidence="1">Multi-pass membrane protein</topology>
    </subcellularLocation>
</comment>
<dbReference type="Gene3D" id="1.20.1250.20">
    <property type="entry name" value="MFS general substrate transporter like domains"/>
    <property type="match status" value="2"/>
</dbReference>